<feature type="compositionally biased region" description="Basic and acidic residues" evidence="1">
    <location>
        <begin position="133"/>
        <end position="144"/>
    </location>
</feature>
<sequence length="227" mass="24338">MSIKNRGQDLKIASDHDGPVVRGGTGHILTHAVGSLAQADPVPPSRISSGSCVPVRRTRPSSACRCLTACATAPICCGCCWQSRGAAWPIATRCWPHSRRRSATHSRGGPMRGASNRHAALREIGAGTTGLTRGRDDAPEDDRRERHALLRASAPRNSMRDGGRLITACNGRPGDERAVRHRDTMRPSGGARDYAVSGARCRPFLGISMEITGNRPPPILRKSSICH</sequence>
<evidence type="ECO:0000313" key="2">
    <source>
        <dbReference type="EMBL" id="VWB47816.1"/>
    </source>
</evidence>
<feature type="region of interest" description="Disordered" evidence="1">
    <location>
        <begin position="157"/>
        <end position="177"/>
    </location>
</feature>
<reference evidence="2 3" key="1">
    <citation type="submission" date="2019-09" db="EMBL/GenBank/DDBJ databases">
        <authorList>
            <person name="Depoorter E."/>
        </authorList>
    </citation>
    <scope>NUCLEOTIDE SEQUENCE [LARGE SCALE GENOMIC DNA]</scope>
    <source>
        <strain evidence="2">LMG 13014</strain>
    </source>
</reference>
<proteinExistence type="predicted"/>
<organism evidence="2 3">
    <name type="scientific">Burkholderia aenigmatica</name>
    <dbReference type="NCBI Taxonomy" id="2015348"/>
    <lineage>
        <taxon>Bacteria</taxon>
        <taxon>Pseudomonadati</taxon>
        <taxon>Pseudomonadota</taxon>
        <taxon>Betaproteobacteria</taxon>
        <taxon>Burkholderiales</taxon>
        <taxon>Burkholderiaceae</taxon>
        <taxon>Burkholderia</taxon>
        <taxon>Burkholderia cepacia complex</taxon>
    </lineage>
</organism>
<evidence type="ECO:0000313" key="3">
    <source>
        <dbReference type="Proteomes" id="UP000494261"/>
    </source>
</evidence>
<feature type="region of interest" description="Disordered" evidence="1">
    <location>
        <begin position="99"/>
        <end position="144"/>
    </location>
</feature>
<protein>
    <submittedName>
        <fullName evidence="2">Uncharacterized protein</fullName>
    </submittedName>
</protein>
<name>A0A6P2JXI1_9BURK</name>
<gene>
    <name evidence="2" type="ORF">BLA13014_02050</name>
</gene>
<dbReference type="EMBL" id="CABVQC010000011">
    <property type="protein sequence ID" value="VWB47816.1"/>
    <property type="molecule type" value="Genomic_DNA"/>
</dbReference>
<accession>A0A6P2JXI1</accession>
<evidence type="ECO:0000256" key="1">
    <source>
        <dbReference type="SAM" id="MobiDB-lite"/>
    </source>
</evidence>
<dbReference type="AlphaFoldDB" id="A0A6P2JXI1"/>
<dbReference type="Proteomes" id="UP000494261">
    <property type="component" value="Unassembled WGS sequence"/>
</dbReference>